<evidence type="ECO:0000313" key="3">
    <source>
        <dbReference type="WBParaSite" id="nRc.2.0.1.t27421-RA"/>
    </source>
</evidence>
<dbReference type="WBParaSite" id="nRc.2.0.1.t27421-RA">
    <property type="protein sequence ID" value="nRc.2.0.1.t27421-RA"/>
    <property type="gene ID" value="nRc.2.0.1.g27421"/>
</dbReference>
<evidence type="ECO:0000313" key="2">
    <source>
        <dbReference type="Proteomes" id="UP000887565"/>
    </source>
</evidence>
<reference evidence="3" key="1">
    <citation type="submission" date="2022-11" db="UniProtKB">
        <authorList>
            <consortium name="WormBaseParasite"/>
        </authorList>
    </citation>
    <scope>IDENTIFICATION</scope>
</reference>
<sequence length="111" mass="12422">MNLIAKNDKCSQRKMPSIWNGQGYYAVGHPSSFACVIVQVAVVADDLNLVEKRETNDLGDNPSNKLTSSEPLSWDRCVDRFKMNGELGNDDDSQENPIFNKKDELLTNSKT</sequence>
<feature type="region of interest" description="Disordered" evidence="1">
    <location>
        <begin position="85"/>
        <end position="111"/>
    </location>
</feature>
<keyword evidence="2" id="KW-1185">Reference proteome</keyword>
<dbReference type="PROSITE" id="PS51257">
    <property type="entry name" value="PROKAR_LIPOPROTEIN"/>
    <property type="match status" value="1"/>
</dbReference>
<evidence type="ECO:0000256" key="1">
    <source>
        <dbReference type="SAM" id="MobiDB-lite"/>
    </source>
</evidence>
<name>A0A915JN89_ROMCU</name>
<accession>A0A915JN89</accession>
<proteinExistence type="predicted"/>
<dbReference type="AlphaFoldDB" id="A0A915JN89"/>
<protein>
    <submittedName>
        <fullName evidence="3">Uncharacterized protein</fullName>
    </submittedName>
</protein>
<dbReference type="Proteomes" id="UP000887565">
    <property type="component" value="Unplaced"/>
</dbReference>
<organism evidence="2 3">
    <name type="scientific">Romanomermis culicivorax</name>
    <name type="common">Nematode worm</name>
    <dbReference type="NCBI Taxonomy" id="13658"/>
    <lineage>
        <taxon>Eukaryota</taxon>
        <taxon>Metazoa</taxon>
        <taxon>Ecdysozoa</taxon>
        <taxon>Nematoda</taxon>
        <taxon>Enoplea</taxon>
        <taxon>Dorylaimia</taxon>
        <taxon>Mermithida</taxon>
        <taxon>Mermithoidea</taxon>
        <taxon>Mermithidae</taxon>
        <taxon>Romanomermis</taxon>
    </lineage>
</organism>